<evidence type="ECO:0000256" key="1">
    <source>
        <dbReference type="SAM" id="MobiDB-lite"/>
    </source>
</evidence>
<sequence length="77" mass="8036">MELVDRSAVRSSWNFSEARQPSKPKTMKGTLIATATTTAVAAVAAAPTQSSSRQSIRARGPGPSGRATVPPLPWVST</sequence>
<name>A0A138AUP9_9ACTN</name>
<dbReference type="EMBL" id="LSRF01000007">
    <property type="protein sequence ID" value="KXP14106.1"/>
    <property type="molecule type" value="Genomic_DNA"/>
</dbReference>
<gene>
    <name evidence="2" type="ORF">AXK60_21715</name>
</gene>
<feature type="compositionally biased region" description="Polar residues" evidence="1">
    <location>
        <begin position="9"/>
        <end position="19"/>
    </location>
</feature>
<organism evidence="2 3">
    <name type="scientific">Tsukamurella pseudospumae</name>
    <dbReference type="NCBI Taxonomy" id="239498"/>
    <lineage>
        <taxon>Bacteria</taxon>
        <taxon>Bacillati</taxon>
        <taxon>Actinomycetota</taxon>
        <taxon>Actinomycetes</taxon>
        <taxon>Mycobacteriales</taxon>
        <taxon>Tsukamurellaceae</taxon>
        <taxon>Tsukamurella</taxon>
    </lineage>
</organism>
<evidence type="ECO:0000313" key="2">
    <source>
        <dbReference type="EMBL" id="KXP14106.1"/>
    </source>
</evidence>
<evidence type="ECO:0000313" key="3">
    <source>
        <dbReference type="Proteomes" id="UP000070258"/>
    </source>
</evidence>
<feature type="region of interest" description="Disordered" evidence="1">
    <location>
        <begin position="1"/>
        <end position="27"/>
    </location>
</feature>
<dbReference type="AlphaFoldDB" id="A0A138AUP9"/>
<protein>
    <submittedName>
        <fullName evidence="2">Uncharacterized protein</fullName>
    </submittedName>
</protein>
<accession>A0A138AUP9</accession>
<reference evidence="3" key="1">
    <citation type="submission" date="2016-02" db="EMBL/GenBank/DDBJ databases">
        <authorList>
            <person name="Wen L."/>
            <person name="He K."/>
            <person name="Yang H."/>
        </authorList>
    </citation>
    <scope>NUCLEOTIDE SEQUENCE [LARGE SCALE GENOMIC DNA]</scope>
    <source>
        <strain evidence="3">JCM 15929</strain>
    </source>
</reference>
<proteinExistence type="predicted"/>
<feature type="region of interest" description="Disordered" evidence="1">
    <location>
        <begin position="44"/>
        <end position="77"/>
    </location>
</feature>
<dbReference type="Proteomes" id="UP000070258">
    <property type="component" value="Unassembled WGS sequence"/>
</dbReference>
<comment type="caution">
    <text evidence="2">The sequence shown here is derived from an EMBL/GenBank/DDBJ whole genome shotgun (WGS) entry which is preliminary data.</text>
</comment>